<evidence type="ECO:0000313" key="2">
    <source>
        <dbReference type="Proteomes" id="UP000218287"/>
    </source>
</evidence>
<name>A0A1Z4GIF1_9CYAN</name>
<organism evidence="1 2">
    <name type="scientific">Anabaenopsis circularis NIES-21</name>
    <dbReference type="NCBI Taxonomy" id="1085406"/>
    <lineage>
        <taxon>Bacteria</taxon>
        <taxon>Bacillati</taxon>
        <taxon>Cyanobacteriota</taxon>
        <taxon>Cyanophyceae</taxon>
        <taxon>Nostocales</taxon>
        <taxon>Nodulariaceae</taxon>
        <taxon>Anabaenopsis</taxon>
    </lineage>
</organism>
<dbReference type="Proteomes" id="UP000218287">
    <property type="component" value="Chromosome"/>
</dbReference>
<dbReference type="EMBL" id="AP018174">
    <property type="protein sequence ID" value="BAY17249.1"/>
    <property type="molecule type" value="Genomic_DNA"/>
</dbReference>
<sequence length="128" mass="14891">MNYQMPSSQKNFHSLITHEQLDQVIEAISEGRYSWACVLILRFVGYNPLHFIPPRTYSRLIKEQSQFMAAKLELENAMNVSTNITDNQEKTQNLHNAKYLDTPIKKQENIQGVNVPFYLKANMAKLYP</sequence>
<evidence type="ECO:0000313" key="1">
    <source>
        <dbReference type="EMBL" id="BAY17249.1"/>
    </source>
</evidence>
<dbReference type="OrthoDB" id="532598at2"/>
<dbReference type="NCBIfam" id="NF037966">
    <property type="entry name" value="HetP_family"/>
    <property type="match status" value="1"/>
</dbReference>
<evidence type="ECO:0008006" key="3">
    <source>
        <dbReference type="Google" id="ProtNLM"/>
    </source>
</evidence>
<dbReference type="AlphaFoldDB" id="A0A1Z4GIF1"/>
<keyword evidence="2" id="KW-1185">Reference proteome</keyword>
<proteinExistence type="predicted"/>
<protein>
    <recommendedName>
        <fullName evidence="3">Heterocyst differentiation protein</fullName>
    </recommendedName>
</protein>
<accession>A0A1Z4GIF1</accession>
<gene>
    <name evidence="1" type="primary">hetP_1</name>
    <name evidence="1" type="ORF">NIES21_30840</name>
</gene>
<reference evidence="1 2" key="1">
    <citation type="submission" date="2017-06" db="EMBL/GenBank/DDBJ databases">
        <title>Genome sequencing of cyanobaciteial culture collection at National Institute for Environmental Studies (NIES).</title>
        <authorList>
            <person name="Hirose Y."/>
            <person name="Shimura Y."/>
            <person name="Fujisawa T."/>
            <person name="Nakamura Y."/>
            <person name="Kawachi M."/>
        </authorList>
    </citation>
    <scope>NUCLEOTIDE SEQUENCE [LARGE SCALE GENOMIC DNA]</scope>
    <source>
        <strain evidence="1 2">NIES-21</strain>
    </source>
</reference>
<dbReference type="InterPro" id="IPR049598">
    <property type="entry name" value="HetP-like"/>
</dbReference>